<feature type="compositionally biased region" description="Low complexity" evidence="1">
    <location>
        <begin position="126"/>
        <end position="139"/>
    </location>
</feature>
<feature type="compositionally biased region" description="Basic and acidic residues" evidence="1">
    <location>
        <begin position="92"/>
        <end position="112"/>
    </location>
</feature>
<gene>
    <name evidence="2" type="ORF">KY290_036982</name>
</gene>
<proteinExistence type="predicted"/>
<feature type="compositionally biased region" description="Basic and acidic residues" evidence="1">
    <location>
        <begin position="47"/>
        <end position="64"/>
    </location>
</feature>
<dbReference type="Proteomes" id="UP000826656">
    <property type="component" value="Unassembled WGS sequence"/>
</dbReference>
<protein>
    <submittedName>
        <fullName evidence="2">Uncharacterized protein</fullName>
    </submittedName>
</protein>
<feature type="compositionally biased region" description="Polar residues" evidence="1">
    <location>
        <begin position="26"/>
        <end position="46"/>
    </location>
</feature>
<feature type="region of interest" description="Disordered" evidence="1">
    <location>
        <begin position="1"/>
        <end position="179"/>
    </location>
</feature>
<organism evidence="2 3">
    <name type="scientific">Solanum tuberosum</name>
    <name type="common">Potato</name>
    <dbReference type="NCBI Taxonomy" id="4113"/>
    <lineage>
        <taxon>Eukaryota</taxon>
        <taxon>Viridiplantae</taxon>
        <taxon>Streptophyta</taxon>
        <taxon>Embryophyta</taxon>
        <taxon>Tracheophyta</taxon>
        <taxon>Spermatophyta</taxon>
        <taxon>Magnoliopsida</taxon>
        <taxon>eudicotyledons</taxon>
        <taxon>Gunneridae</taxon>
        <taxon>Pentapetalae</taxon>
        <taxon>asterids</taxon>
        <taxon>lamiids</taxon>
        <taxon>Solanales</taxon>
        <taxon>Solanaceae</taxon>
        <taxon>Solanoideae</taxon>
        <taxon>Solaneae</taxon>
        <taxon>Solanum</taxon>
    </lineage>
</organism>
<feature type="compositionally biased region" description="Polar residues" evidence="1">
    <location>
        <begin position="65"/>
        <end position="76"/>
    </location>
</feature>
<keyword evidence="3" id="KW-1185">Reference proteome</keyword>
<evidence type="ECO:0000313" key="3">
    <source>
        <dbReference type="Proteomes" id="UP000826656"/>
    </source>
</evidence>
<evidence type="ECO:0000313" key="2">
    <source>
        <dbReference type="EMBL" id="KAH0738277.1"/>
    </source>
</evidence>
<comment type="caution">
    <text evidence="2">The sequence shown here is derived from an EMBL/GenBank/DDBJ whole genome shotgun (WGS) entry which is preliminary data.</text>
</comment>
<evidence type="ECO:0000256" key="1">
    <source>
        <dbReference type="SAM" id="MobiDB-lite"/>
    </source>
</evidence>
<name>A0ABQ7TU72_SOLTU</name>
<accession>A0ABQ7TU72</accession>
<reference evidence="2 3" key="1">
    <citation type="journal article" date="2021" name="bioRxiv">
        <title>Chromosome-scale and haplotype-resolved genome assembly of a tetraploid potato cultivar.</title>
        <authorList>
            <person name="Sun H."/>
            <person name="Jiao W.-B."/>
            <person name="Krause K."/>
            <person name="Campoy J.A."/>
            <person name="Goel M."/>
            <person name="Folz-Donahue K."/>
            <person name="Kukat C."/>
            <person name="Huettel B."/>
            <person name="Schneeberger K."/>
        </authorList>
    </citation>
    <scope>NUCLEOTIDE SEQUENCE [LARGE SCALE GENOMIC DNA]</scope>
    <source>
        <strain evidence="2">SolTubOtavaFocal</strain>
        <tissue evidence="2">Leaves</tissue>
    </source>
</reference>
<sequence length="214" mass="23740">MCINTSQLVNVADNDDNQNYEETPEHGNQSQAQHQTKLIGTISVSDSKIEEENNLKASSEDHTGKLTNAQSSNNMSTKDKDIAGPSKAVHNHGSEHGRKEDKGKDKVVEKTNHKPYVPNNNTLQVSNNFKPFKPNNNPSKKVDTKSTNDNHQPAHKGPIQPKQKATVNPAPPHPNIPHSMTTKLFFMTRETRSRYPLGAHRVKPPLLCNSSQTT</sequence>
<dbReference type="EMBL" id="JAIVGD010000028">
    <property type="protein sequence ID" value="KAH0738277.1"/>
    <property type="molecule type" value="Genomic_DNA"/>
</dbReference>